<dbReference type="EMBL" id="KN838547">
    <property type="protein sequence ID" value="KIK07416.1"/>
    <property type="molecule type" value="Genomic_DNA"/>
</dbReference>
<feature type="region of interest" description="Disordered" evidence="1">
    <location>
        <begin position="1"/>
        <end position="20"/>
    </location>
</feature>
<evidence type="ECO:0000313" key="2">
    <source>
        <dbReference type="EMBL" id="KIK07416.1"/>
    </source>
</evidence>
<evidence type="ECO:0000256" key="1">
    <source>
        <dbReference type="SAM" id="MobiDB-lite"/>
    </source>
</evidence>
<dbReference type="Proteomes" id="UP000054477">
    <property type="component" value="Unassembled WGS sequence"/>
</dbReference>
<dbReference type="OrthoDB" id="5555533at2759"/>
<gene>
    <name evidence="2" type="ORF">K443DRAFT_2290</name>
</gene>
<proteinExistence type="predicted"/>
<dbReference type="InterPro" id="IPR037652">
    <property type="entry name" value="Mim2"/>
</dbReference>
<sequence length="78" mass="9094">MPRSDVSLDDLSSNASFDSDDDYRLAQEEWEESLQQLQQLLAVVLFPFLGKWLGRRWSHIVYARYLRLGLGKAFFLGK</sequence>
<keyword evidence="3" id="KW-1185">Reference proteome</keyword>
<dbReference type="HOGENOM" id="CLU_173512_1_0_1"/>
<dbReference type="GO" id="GO:0005741">
    <property type="term" value="C:mitochondrial outer membrane"/>
    <property type="evidence" value="ECO:0007669"/>
    <property type="project" value="TreeGrafter"/>
</dbReference>
<reference evidence="2 3" key="1">
    <citation type="submission" date="2014-04" db="EMBL/GenBank/DDBJ databases">
        <authorList>
            <consortium name="DOE Joint Genome Institute"/>
            <person name="Kuo A."/>
            <person name="Kohler A."/>
            <person name="Nagy L.G."/>
            <person name="Floudas D."/>
            <person name="Copeland A."/>
            <person name="Barry K.W."/>
            <person name="Cichocki N."/>
            <person name="Veneault-Fourrey C."/>
            <person name="LaButti K."/>
            <person name="Lindquist E.A."/>
            <person name="Lipzen A."/>
            <person name="Lundell T."/>
            <person name="Morin E."/>
            <person name="Murat C."/>
            <person name="Sun H."/>
            <person name="Tunlid A."/>
            <person name="Henrissat B."/>
            <person name="Grigoriev I.V."/>
            <person name="Hibbett D.S."/>
            <person name="Martin F."/>
            <person name="Nordberg H.P."/>
            <person name="Cantor M.N."/>
            <person name="Hua S.X."/>
        </authorList>
    </citation>
    <scope>NUCLEOTIDE SEQUENCE [LARGE SCALE GENOMIC DNA]</scope>
    <source>
        <strain evidence="2 3">LaAM-08-1</strain>
    </source>
</reference>
<reference evidence="3" key="2">
    <citation type="submission" date="2015-01" db="EMBL/GenBank/DDBJ databases">
        <title>Evolutionary Origins and Diversification of the Mycorrhizal Mutualists.</title>
        <authorList>
            <consortium name="DOE Joint Genome Institute"/>
            <consortium name="Mycorrhizal Genomics Consortium"/>
            <person name="Kohler A."/>
            <person name="Kuo A."/>
            <person name="Nagy L.G."/>
            <person name="Floudas D."/>
            <person name="Copeland A."/>
            <person name="Barry K.W."/>
            <person name="Cichocki N."/>
            <person name="Veneault-Fourrey C."/>
            <person name="LaButti K."/>
            <person name="Lindquist E.A."/>
            <person name="Lipzen A."/>
            <person name="Lundell T."/>
            <person name="Morin E."/>
            <person name="Murat C."/>
            <person name="Riley R."/>
            <person name="Ohm R."/>
            <person name="Sun H."/>
            <person name="Tunlid A."/>
            <person name="Henrissat B."/>
            <person name="Grigoriev I.V."/>
            <person name="Hibbett D.S."/>
            <person name="Martin F."/>
        </authorList>
    </citation>
    <scope>NUCLEOTIDE SEQUENCE [LARGE SCALE GENOMIC DNA]</scope>
    <source>
        <strain evidence="3">LaAM-08-1</strain>
    </source>
</reference>
<dbReference type="STRING" id="1095629.A0A0C9XQX0"/>
<dbReference type="Pfam" id="PF19117">
    <property type="entry name" value="Mim2"/>
    <property type="match status" value="1"/>
</dbReference>
<dbReference type="AlphaFoldDB" id="A0A0C9XQX0"/>
<dbReference type="GO" id="GO:0070096">
    <property type="term" value="P:mitochondrial outer membrane translocase complex assembly"/>
    <property type="evidence" value="ECO:0007669"/>
    <property type="project" value="InterPro"/>
</dbReference>
<evidence type="ECO:0000313" key="3">
    <source>
        <dbReference type="Proteomes" id="UP000054477"/>
    </source>
</evidence>
<protein>
    <submittedName>
        <fullName evidence="2">Uncharacterized protein</fullName>
    </submittedName>
</protein>
<dbReference type="PANTHER" id="PTHR28230:SF1">
    <property type="entry name" value="MITOCHONDRIAL IMPORT PROTEIN 2"/>
    <property type="match status" value="1"/>
</dbReference>
<dbReference type="GO" id="GO:0045040">
    <property type="term" value="P:protein insertion into mitochondrial outer membrane"/>
    <property type="evidence" value="ECO:0007669"/>
    <property type="project" value="InterPro"/>
</dbReference>
<name>A0A0C9XQX0_9AGAR</name>
<accession>A0A0C9XQX0</accession>
<dbReference type="PANTHER" id="PTHR28230">
    <property type="entry name" value="CHROMOSOME 1, WHOLE GENOME SHOTGUN SEQUENCE"/>
    <property type="match status" value="1"/>
</dbReference>
<organism evidence="2 3">
    <name type="scientific">Laccaria amethystina LaAM-08-1</name>
    <dbReference type="NCBI Taxonomy" id="1095629"/>
    <lineage>
        <taxon>Eukaryota</taxon>
        <taxon>Fungi</taxon>
        <taxon>Dikarya</taxon>
        <taxon>Basidiomycota</taxon>
        <taxon>Agaricomycotina</taxon>
        <taxon>Agaricomycetes</taxon>
        <taxon>Agaricomycetidae</taxon>
        <taxon>Agaricales</taxon>
        <taxon>Agaricineae</taxon>
        <taxon>Hydnangiaceae</taxon>
        <taxon>Laccaria</taxon>
    </lineage>
</organism>